<keyword evidence="2" id="KW-1185">Reference proteome</keyword>
<accession>A0ABD1XJ85</accession>
<reference evidence="1 2" key="1">
    <citation type="submission" date="2024-09" db="EMBL/GenBank/DDBJ databases">
        <title>Chromosome-scale assembly of Riccia fluitans.</title>
        <authorList>
            <person name="Paukszto L."/>
            <person name="Sawicki J."/>
            <person name="Karawczyk K."/>
            <person name="Piernik-Szablinska J."/>
            <person name="Szczecinska M."/>
            <person name="Mazdziarz M."/>
        </authorList>
    </citation>
    <scope>NUCLEOTIDE SEQUENCE [LARGE SCALE GENOMIC DNA]</scope>
    <source>
        <strain evidence="1">Rf_01</strain>
        <tissue evidence="1">Aerial parts of the thallus</tissue>
    </source>
</reference>
<evidence type="ECO:0000313" key="2">
    <source>
        <dbReference type="Proteomes" id="UP001605036"/>
    </source>
</evidence>
<evidence type="ECO:0000313" key="1">
    <source>
        <dbReference type="EMBL" id="KAL2608985.1"/>
    </source>
</evidence>
<name>A0ABD1XJ85_9MARC</name>
<sequence length="111" mass="11745">MYTTLRTQPNEGLLFEHCSSSSTVEPERASSSAGLDCPANSLSSWMFASSSSAIVLSSWVSKYLAGVSTPKNIISTSGTSTKSGVVQARQIRSSLNLDILAVVNHQNAGMF</sequence>
<organism evidence="1 2">
    <name type="scientific">Riccia fluitans</name>
    <dbReference type="NCBI Taxonomy" id="41844"/>
    <lineage>
        <taxon>Eukaryota</taxon>
        <taxon>Viridiplantae</taxon>
        <taxon>Streptophyta</taxon>
        <taxon>Embryophyta</taxon>
        <taxon>Marchantiophyta</taxon>
        <taxon>Marchantiopsida</taxon>
        <taxon>Marchantiidae</taxon>
        <taxon>Marchantiales</taxon>
        <taxon>Ricciaceae</taxon>
        <taxon>Riccia</taxon>
    </lineage>
</organism>
<dbReference type="EMBL" id="JBHFFA010000008">
    <property type="protein sequence ID" value="KAL2608985.1"/>
    <property type="molecule type" value="Genomic_DNA"/>
</dbReference>
<protein>
    <submittedName>
        <fullName evidence="1">Uncharacterized protein</fullName>
    </submittedName>
</protein>
<proteinExistence type="predicted"/>
<dbReference type="Proteomes" id="UP001605036">
    <property type="component" value="Unassembled WGS sequence"/>
</dbReference>
<gene>
    <name evidence="1" type="ORF">R1flu_027558</name>
</gene>
<comment type="caution">
    <text evidence="1">The sequence shown here is derived from an EMBL/GenBank/DDBJ whole genome shotgun (WGS) entry which is preliminary data.</text>
</comment>
<dbReference type="AlphaFoldDB" id="A0ABD1XJ85"/>